<dbReference type="GO" id="GO:0003924">
    <property type="term" value="F:GTPase activity"/>
    <property type="evidence" value="ECO:0007669"/>
    <property type="project" value="InterPro"/>
</dbReference>
<dbReference type="InterPro" id="IPR049393">
    <property type="entry name" value="eEFSec_III"/>
</dbReference>
<dbReference type="AlphaFoldDB" id="A0A2A9M6F8"/>
<accession>A0A2A9M6F8</accession>
<dbReference type="EMBL" id="NWUJ01000008">
    <property type="protein sequence ID" value="PFH33565.1"/>
    <property type="molecule type" value="Genomic_DNA"/>
</dbReference>
<organism evidence="3 4">
    <name type="scientific">Besnoitia besnoiti</name>
    <name type="common">Apicomplexan protozoan</name>
    <dbReference type="NCBI Taxonomy" id="94643"/>
    <lineage>
        <taxon>Eukaryota</taxon>
        <taxon>Sar</taxon>
        <taxon>Alveolata</taxon>
        <taxon>Apicomplexa</taxon>
        <taxon>Conoidasida</taxon>
        <taxon>Coccidia</taxon>
        <taxon>Eucoccidiorida</taxon>
        <taxon>Eimeriorina</taxon>
        <taxon>Sarcocystidae</taxon>
        <taxon>Besnoitia</taxon>
    </lineage>
</organism>
<dbReference type="VEuPathDB" id="ToxoDB:BESB_077820"/>
<dbReference type="InterPro" id="IPR000795">
    <property type="entry name" value="T_Tr_GTP-bd_dom"/>
</dbReference>
<evidence type="ECO:0000256" key="1">
    <source>
        <dbReference type="SAM" id="MobiDB-lite"/>
    </source>
</evidence>
<dbReference type="PANTHER" id="PTHR43721">
    <property type="entry name" value="ELONGATION FACTOR TU-RELATED"/>
    <property type="match status" value="1"/>
</dbReference>
<dbReference type="GO" id="GO:0003746">
    <property type="term" value="F:translation elongation factor activity"/>
    <property type="evidence" value="ECO:0007669"/>
    <property type="project" value="UniProtKB-KW"/>
</dbReference>
<dbReference type="KEGG" id="bbes:BESB_077820"/>
<dbReference type="STRING" id="94643.A0A2A9M6F8"/>
<dbReference type="Gene3D" id="2.40.30.10">
    <property type="entry name" value="Translation factors"/>
    <property type="match status" value="1"/>
</dbReference>
<feature type="region of interest" description="Disordered" evidence="1">
    <location>
        <begin position="546"/>
        <end position="578"/>
    </location>
</feature>
<dbReference type="GO" id="GO:0005525">
    <property type="term" value="F:GTP binding"/>
    <property type="evidence" value="ECO:0007669"/>
    <property type="project" value="InterPro"/>
</dbReference>
<dbReference type="CDD" id="cd03696">
    <property type="entry name" value="SelB_II"/>
    <property type="match status" value="1"/>
</dbReference>
<feature type="compositionally biased region" description="Polar residues" evidence="1">
    <location>
        <begin position="642"/>
        <end position="651"/>
    </location>
</feature>
<evidence type="ECO:0000313" key="4">
    <source>
        <dbReference type="Proteomes" id="UP000224006"/>
    </source>
</evidence>
<feature type="region of interest" description="Disordered" evidence="1">
    <location>
        <begin position="642"/>
        <end position="668"/>
    </location>
</feature>
<evidence type="ECO:0000313" key="3">
    <source>
        <dbReference type="EMBL" id="PFH33565.1"/>
    </source>
</evidence>
<dbReference type="Pfam" id="PF21208">
    <property type="entry name" value="euk_SelB_III"/>
    <property type="match status" value="2"/>
</dbReference>
<keyword evidence="4" id="KW-1185">Reference proteome</keyword>
<dbReference type="CDD" id="cd04094">
    <property type="entry name" value="eSelB_III"/>
    <property type="match status" value="1"/>
</dbReference>
<reference evidence="3 4" key="1">
    <citation type="submission" date="2017-09" db="EMBL/GenBank/DDBJ databases">
        <title>Genome sequencing of Besnoitia besnoiti strain Bb-Ger1.</title>
        <authorList>
            <person name="Schares G."/>
            <person name="Venepally P."/>
            <person name="Lorenzi H.A."/>
        </authorList>
    </citation>
    <scope>NUCLEOTIDE SEQUENCE [LARGE SCALE GENOMIC DNA]</scope>
    <source>
        <strain evidence="3 4">Bb-Ger1</strain>
    </source>
</reference>
<feature type="compositionally biased region" description="Polar residues" evidence="1">
    <location>
        <begin position="769"/>
        <end position="789"/>
    </location>
</feature>
<dbReference type="Pfam" id="PF00009">
    <property type="entry name" value="GTP_EFTU"/>
    <property type="match status" value="2"/>
</dbReference>
<feature type="region of interest" description="Disordered" evidence="1">
    <location>
        <begin position="750"/>
        <end position="808"/>
    </location>
</feature>
<dbReference type="InterPro" id="IPR027417">
    <property type="entry name" value="P-loop_NTPase"/>
</dbReference>
<dbReference type="RefSeq" id="XP_029217574.1">
    <property type="nucleotide sequence ID" value="XM_029366143.1"/>
</dbReference>
<keyword evidence="3" id="KW-0648">Protein biosynthesis</keyword>
<sequence>MEKSVKCCCGNPVYANVGVLGHIDSGKTSLVRVLTAVRSTASLDKHPQSQERGITIDLGFSAFTLNLDTSCPSSNCSAGSAGQAVRQATPGEKGKGSCFLKRDDEEANTASPATGASSHCPCPCTADAREPFPRCTYTEEETVYASGVVSGKNDRETPVQICLVDCPGHASLIRTIIGGAQIIDVVLLVIDATKGIQTQTAECLVVAELLARHLIVVLNKIDLFPEATRAKKVAAVTTKLRAVFAQTVFGADVPIVAVAANPDAIQDPSNLQPAWNVEAVADALAAVLTASDASPAPAATRPSRLVDRMRAQQRCWACRCCQTAPASLAPSAGAFYLVFDHCFALKGKGTVLTGTVLCGRVSVGDAVVVLSAAPGAGAPVATKVRSLQTFRKSVESARRGQRVALCVTAVDASSLERGAVCDPQHAPPVVDGCIAVVDRIRFYKPNIVTGAKFHCTVGHTTTMCTVHFFGAFSSDQRGGANAGGAPLASSPAAGKSAASASSLNVGRLVRSWEKGSDAAGLVKEWPATLDLGAVYRHLEELTLRQGGAMPHSQSAGKGERLSGQPRSAGSALADGETEKEKPVHQFAILAFEKPIIVPPRSLFICSKLDMDISSPMCRLAFFGQMLMPLNVALPPVSATCAASGQRSSQPAKKTLGGSSAASHSAMGGGMHSVLTHPTVVGLPIYKWKHKVGTVERLVFDPPCRCSEKGAAENQVGKCTAQSLIGRGLFKSAQHVSRFLGFRVTLNTHGDAEMQTEDTDGGTQKKGGSPDTQAATKTARHTSAPSNEGYTKSGVPGRTDEGDGPAGEQFEGRIEKAFGSKGKFVVELDTPVTCSAVPAHAKGQTSKSPGFWIHLDYQKKIYDKAAGFSQA</sequence>
<dbReference type="Proteomes" id="UP000224006">
    <property type="component" value="Chromosome VII"/>
</dbReference>
<dbReference type="PANTHER" id="PTHR43721:SF11">
    <property type="entry name" value="SELENOCYSTEINE-SPECIFIC ELONGATION FACTOR"/>
    <property type="match status" value="1"/>
</dbReference>
<comment type="caution">
    <text evidence="3">The sequence shown here is derived from an EMBL/GenBank/DDBJ whole genome shotgun (WGS) entry which is preliminary data.</text>
</comment>
<evidence type="ECO:0000259" key="2">
    <source>
        <dbReference type="PROSITE" id="PS51722"/>
    </source>
</evidence>
<dbReference type="GO" id="GO:0001514">
    <property type="term" value="P:selenocysteine incorporation"/>
    <property type="evidence" value="ECO:0007669"/>
    <property type="project" value="TreeGrafter"/>
</dbReference>
<dbReference type="GeneID" id="40312708"/>
<protein>
    <submittedName>
        <fullName evidence="3">Elongation factor Tu GTP binding domain-containing protein</fullName>
    </submittedName>
</protein>
<dbReference type="SUPFAM" id="SSF50447">
    <property type="entry name" value="Translation proteins"/>
    <property type="match status" value="1"/>
</dbReference>
<dbReference type="InterPro" id="IPR009000">
    <property type="entry name" value="Transl_B-barrel_sf"/>
</dbReference>
<feature type="domain" description="Tr-type G" evidence="2">
    <location>
        <begin position="12"/>
        <end position="296"/>
    </location>
</feature>
<dbReference type="InterPro" id="IPR050055">
    <property type="entry name" value="EF-Tu_GTPase"/>
</dbReference>
<feature type="compositionally biased region" description="Low complexity" evidence="1">
    <location>
        <begin position="656"/>
        <end position="665"/>
    </location>
</feature>
<dbReference type="InterPro" id="IPR004161">
    <property type="entry name" value="EFTu-like_2"/>
</dbReference>
<dbReference type="Pfam" id="PF03144">
    <property type="entry name" value="GTP_EFTU_D2"/>
    <property type="match status" value="1"/>
</dbReference>
<feature type="region of interest" description="Disordered" evidence="1">
    <location>
        <begin position="76"/>
        <end position="99"/>
    </location>
</feature>
<dbReference type="Gene3D" id="3.40.50.300">
    <property type="entry name" value="P-loop containing nucleotide triphosphate hydrolases"/>
    <property type="match status" value="2"/>
</dbReference>
<keyword evidence="3" id="KW-0251">Elongation factor</keyword>
<gene>
    <name evidence="3" type="ORF">BESB_077820</name>
</gene>
<dbReference type="PROSITE" id="PS51722">
    <property type="entry name" value="G_TR_2"/>
    <property type="match status" value="1"/>
</dbReference>
<dbReference type="OrthoDB" id="2067at2759"/>
<name>A0A2A9M6F8_BESBE</name>
<proteinExistence type="predicted"/>
<dbReference type="SUPFAM" id="SSF52540">
    <property type="entry name" value="P-loop containing nucleoside triphosphate hydrolases"/>
    <property type="match status" value="1"/>
</dbReference>